<evidence type="ECO:0000313" key="2">
    <source>
        <dbReference type="Proteomes" id="UP000054359"/>
    </source>
</evidence>
<dbReference type="Pfam" id="PF20168">
    <property type="entry name" value="PDS5"/>
    <property type="match status" value="1"/>
</dbReference>
<feature type="non-terminal residue" evidence="1">
    <location>
        <position position="88"/>
    </location>
</feature>
<accession>A0A087TZI1</accession>
<dbReference type="Proteomes" id="UP000054359">
    <property type="component" value="Unassembled WGS sequence"/>
</dbReference>
<organism evidence="1 2">
    <name type="scientific">Stegodyphus mimosarum</name>
    <name type="common">African social velvet spider</name>
    <dbReference type="NCBI Taxonomy" id="407821"/>
    <lineage>
        <taxon>Eukaryota</taxon>
        <taxon>Metazoa</taxon>
        <taxon>Ecdysozoa</taxon>
        <taxon>Arthropoda</taxon>
        <taxon>Chelicerata</taxon>
        <taxon>Arachnida</taxon>
        <taxon>Araneae</taxon>
        <taxon>Araneomorphae</taxon>
        <taxon>Entelegynae</taxon>
        <taxon>Eresoidea</taxon>
        <taxon>Eresidae</taxon>
        <taxon>Stegodyphus</taxon>
    </lineage>
</organism>
<evidence type="ECO:0000313" key="1">
    <source>
        <dbReference type="EMBL" id="KFM70520.1"/>
    </source>
</evidence>
<dbReference type="STRING" id="407821.A0A087TZI1"/>
<gene>
    <name evidence="1" type="ORF">X975_07773</name>
</gene>
<dbReference type="EMBL" id="KK117461">
    <property type="protein sequence ID" value="KFM70520.1"/>
    <property type="molecule type" value="Genomic_DNA"/>
</dbReference>
<reference evidence="1 2" key="1">
    <citation type="submission" date="2013-11" db="EMBL/GenBank/DDBJ databases">
        <title>Genome sequencing of Stegodyphus mimosarum.</title>
        <authorList>
            <person name="Bechsgaard J."/>
        </authorList>
    </citation>
    <scope>NUCLEOTIDE SEQUENCE [LARGE SCALE GENOMIC DNA]</scope>
</reference>
<proteinExistence type="predicted"/>
<protein>
    <submittedName>
        <fullName evidence="1">Sister chromatid cohesion protein PDS5-like protein</fullName>
    </submittedName>
</protein>
<dbReference type="OrthoDB" id="200660at2759"/>
<name>A0A087TZI1_STEMI</name>
<dbReference type="AlphaFoldDB" id="A0A087TZI1"/>
<sequence length="88" mass="9793">MKNILDIIKSDKNNNKQETLASKIAALSKNLQDPVKSTQYVKKFCSDIEANERLYGLMAAVARGNISCSETEHIVKQILKMLGNPVQT</sequence>
<keyword evidence="2" id="KW-1185">Reference proteome</keyword>